<protein>
    <submittedName>
        <fullName evidence="2">Uncharacterized protein</fullName>
    </submittedName>
</protein>
<evidence type="ECO:0000256" key="1">
    <source>
        <dbReference type="SAM" id="MobiDB-lite"/>
    </source>
</evidence>
<feature type="region of interest" description="Disordered" evidence="1">
    <location>
        <begin position="91"/>
        <end position="112"/>
    </location>
</feature>
<evidence type="ECO:0000313" key="3">
    <source>
        <dbReference type="Proteomes" id="UP000249794"/>
    </source>
</evidence>
<feature type="region of interest" description="Disordered" evidence="1">
    <location>
        <begin position="240"/>
        <end position="295"/>
    </location>
</feature>
<reference evidence="3" key="1">
    <citation type="submission" date="2018-04" db="EMBL/GenBank/DDBJ databases">
        <authorList>
            <person name="Cornet L."/>
        </authorList>
    </citation>
    <scope>NUCLEOTIDE SEQUENCE [LARGE SCALE GENOMIC DNA]</scope>
</reference>
<reference evidence="2 3" key="2">
    <citation type="submission" date="2018-06" db="EMBL/GenBank/DDBJ databases">
        <title>Metagenomic assembly of (sub)arctic Cyanobacteria and their associated microbiome from non-axenic cultures.</title>
        <authorList>
            <person name="Baurain D."/>
        </authorList>
    </citation>
    <scope>NUCLEOTIDE SEQUENCE [LARGE SCALE GENOMIC DNA]</scope>
    <source>
        <strain evidence="2">ULC027bin1</strain>
    </source>
</reference>
<dbReference type="EMBL" id="QBMP01000130">
    <property type="protein sequence ID" value="PZO53358.1"/>
    <property type="molecule type" value="Genomic_DNA"/>
</dbReference>
<dbReference type="Proteomes" id="UP000249794">
    <property type="component" value="Unassembled WGS sequence"/>
</dbReference>
<comment type="caution">
    <text evidence="2">The sequence shown here is derived from an EMBL/GenBank/DDBJ whole genome shotgun (WGS) entry which is preliminary data.</text>
</comment>
<sequence>MTATQLSLLDQAKTGNPSAIAALMNLTLSKQGSQVKVKCQSGDYKLLVESVEIPDKSPTVRWILQGLEKLAIPEMRTVEIYGKSQQSAKPNWQHSAQFLPDDGSKPQAQPVQPSSTATATVAVMASVTIQKDEAPLDLSEQCFTRNQSLLSGNLTLPSKSVIKWVLAFVELSNAQKTEALPHIDLALRKSTLPADDSLSAATQAWFAQLIALEGPDIRKASIWLSRYCLNPQATIQQLSPTAFGEPSASASSQPGLGNSSRPAQTAENMAESPFPPYAGPTGKPPSAQAHARIVAASEGRRRFQLQIS</sequence>
<name>A0A2W4ZEF6_9CYAN</name>
<accession>A0A2W4ZEF6</accession>
<proteinExistence type="predicted"/>
<evidence type="ECO:0000313" key="2">
    <source>
        <dbReference type="EMBL" id="PZO53358.1"/>
    </source>
</evidence>
<dbReference type="AlphaFoldDB" id="A0A2W4ZEF6"/>
<gene>
    <name evidence="2" type="ORF">DCF15_12740</name>
</gene>
<feature type="compositionally biased region" description="Polar residues" evidence="1">
    <location>
        <begin position="248"/>
        <end position="267"/>
    </location>
</feature>
<organism evidence="2 3">
    <name type="scientific">Phormidesmis priestleyi</name>
    <dbReference type="NCBI Taxonomy" id="268141"/>
    <lineage>
        <taxon>Bacteria</taxon>
        <taxon>Bacillati</taxon>
        <taxon>Cyanobacteriota</taxon>
        <taxon>Cyanophyceae</taxon>
        <taxon>Leptolyngbyales</taxon>
        <taxon>Leptolyngbyaceae</taxon>
        <taxon>Phormidesmis</taxon>
    </lineage>
</organism>